<evidence type="ECO:0000313" key="4">
    <source>
        <dbReference type="Proteomes" id="UP001231736"/>
    </source>
</evidence>
<protein>
    <recommendedName>
        <fullName evidence="5">SPOR domain-containing protein</fullName>
    </recommendedName>
</protein>
<dbReference type="EMBL" id="JASAYT010000002">
    <property type="protein sequence ID" value="MDP8174028.1"/>
    <property type="molecule type" value="Genomic_DNA"/>
</dbReference>
<sequence length="378" mass="42634">MKKLVILLVGIIFALPSYVQAKSCNVIIHASKSLKTTKDEVRKYKHFDNVTILKNNGWYLVSVASLDKSLSEGILEEWKEQEMIPEDSFCSAKKYARVNGKAKQAVAPVAKVKHKPSSVAKGKVCNVIIHASKSLQTTKKEVLKYKHFEDVSILKNNGWYLVSVAKLNKQQSNDVLKKWKAQGQIPQDSFCSAARYRTVNFKSSNKAVPKAIETAEKINKKMAPAAKPVVPKAKQVKPQKATPKNIKNSTQPLSPDHALVLDFNKNIKQYQKNKLNLINFYNKANNSLAVTLQSPTQDNLLQHKKLVKSLLFAEKALVESYKVVVSKYQANADRFTKIKGVEQIPDFLKNERNNIDIISKKILEMNQRLCQSKSINCK</sequence>
<comment type="caution">
    <text evidence="3">The sequence shown here is derived from an EMBL/GenBank/DDBJ whole genome shotgun (WGS) entry which is preliminary data.</text>
</comment>
<evidence type="ECO:0000256" key="2">
    <source>
        <dbReference type="SAM" id="SignalP"/>
    </source>
</evidence>
<dbReference type="Proteomes" id="UP001231736">
    <property type="component" value="Unassembled WGS sequence"/>
</dbReference>
<feature type="signal peptide" evidence="2">
    <location>
        <begin position="1"/>
        <end position="21"/>
    </location>
</feature>
<feature type="region of interest" description="Disordered" evidence="1">
    <location>
        <begin position="224"/>
        <end position="251"/>
    </location>
</feature>
<feature type="chain" id="PRO_5042604918" description="SPOR domain-containing protein" evidence="2">
    <location>
        <begin position="22"/>
        <end position="378"/>
    </location>
</feature>
<organism evidence="3 4">
    <name type="scientific">Phocoenobacter skyensis</name>
    <dbReference type="NCBI Taxonomy" id="97481"/>
    <lineage>
        <taxon>Bacteria</taxon>
        <taxon>Pseudomonadati</taxon>
        <taxon>Pseudomonadota</taxon>
        <taxon>Gammaproteobacteria</taxon>
        <taxon>Pasteurellales</taxon>
        <taxon>Pasteurellaceae</taxon>
        <taxon>Phocoenobacter</taxon>
    </lineage>
</organism>
<feature type="compositionally biased region" description="Low complexity" evidence="1">
    <location>
        <begin position="224"/>
        <end position="244"/>
    </location>
</feature>
<name>A0AAJ6NC04_9PAST</name>
<dbReference type="RefSeq" id="WP_306375408.1">
    <property type="nucleotide sequence ID" value="NZ_JASAYT010000002.1"/>
</dbReference>
<keyword evidence="2" id="KW-0732">Signal</keyword>
<gene>
    <name evidence="3" type="ORF">QJU97_00935</name>
</gene>
<accession>A0AAJ6NC04</accession>
<proteinExistence type="predicted"/>
<dbReference type="AlphaFoldDB" id="A0AAJ6NC04"/>
<evidence type="ECO:0000313" key="3">
    <source>
        <dbReference type="EMBL" id="MDP8174028.1"/>
    </source>
</evidence>
<reference evidence="3" key="1">
    <citation type="journal article" date="2023" name="Front. Microbiol.">
        <title>Phylogeography and host specificity of Pasteurellaceae pathogenic to sea-farmed fish in the north-east Atlantic.</title>
        <authorList>
            <person name="Gulla S."/>
            <person name="Colquhoun D.J."/>
            <person name="Olsen A.B."/>
            <person name="Spilsberg B."/>
            <person name="Lagesen K."/>
            <person name="Aakesson C.P."/>
            <person name="Strom S."/>
            <person name="Manji F."/>
            <person name="Birkbeck T.H."/>
            <person name="Nilsen H.K."/>
        </authorList>
    </citation>
    <scope>NUCLEOTIDE SEQUENCE</scope>
    <source>
        <strain evidence="3">98B1</strain>
    </source>
</reference>
<evidence type="ECO:0000256" key="1">
    <source>
        <dbReference type="SAM" id="MobiDB-lite"/>
    </source>
</evidence>
<evidence type="ECO:0008006" key="5">
    <source>
        <dbReference type="Google" id="ProtNLM"/>
    </source>
</evidence>